<evidence type="ECO:0000313" key="3">
    <source>
        <dbReference type="Proteomes" id="UP000299102"/>
    </source>
</evidence>
<comment type="caution">
    <text evidence="2">The sequence shown here is derived from an EMBL/GenBank/DDBJ whole genome shotgun (WGS) entry which is preliminary data.</text>
</comment>
<keyword evidence="3" id="KW-1185">Reference proteome</keyword>
<name>A0A4C1WRR3_EUMVA</name>
<dbReference type="AlphaFoldDB" id="A0A4C1WRR3"/>
<accession>A0A4C1WRR3</accession>
<dbReference type="EMBL" id="BGZK01000627">
    <property type="protein sequence ID" value="GBP53530.1"/>
    <property type="molecule type" value="Genomic_DNA"/>
</dbReference>
<evidence type="ECO:0000256" key="1">
    <source>
        <dbReference type="SAM" id="MobiDB-lite"/>
    </source>
</evidence>
<protein>
    <submittedName>
        <fullName evidence="2">Uncharacterized protein</fullName>
    </submittedName>
</protein>
<feature type="compositionally biased region" description="Polar residues" evidence="1">
    <location>
        <begin position="1"/>
        <end position="11"/>
    </location>
</feature>
<gene>
    <name evidence="2" type="ORF">EVAR_45403_1</name>
</gene>
<organism evidence="2 3">
    <name type="scientific">Eumeta variegata</name>
    <name type="common">Bagworm moth</name>
    <name type="synonym">Eumeta japonica</name>
    <dbReference type="NCBI Taxonomy" id="151549"/>
    <lineage>
        <taxon>Eukaryota</taxon>
        <taxon>Metazoa</taxon>
        <taxon>Ecdysozoa</taxon>
        <taxon>Arthropoda</taxon>
        <taxon>Hexapoda</taxon>
        <taxon>Insecta</taxon>
        <taxon>Pterygota</taxon>
        <taxon>Neoptera</taxon>
        <taxon>Endopterygota</taxon>
        <taxon>Lepidoptera</taxon>
        <taxon>Glossata</taxon>
        <taxon>Ditrysia</taxon>
        <taxon>Tineoidea</taxon>
        <taxon>Psychidae</taxon>
        <taxon>Oiketicinae</taxon>
        <taxon>Eumeta</taxon>
    </lineage>
</organism>
<proteinExistence type="predicted"/>
<sequence>MNSEITANLTIAQAHGGPGGGRDGPNEPIGFCNAVMPPDNGRIIVSAIAIDDRPLPTSSCGERRLLFISAYQRHTALGLGPIKSILKMSNAISRRKETLAMQPNGQRSEVISFDSELDCAGRLLARLPNSPVRT</sequence>
<evidence type="ECO:0000313" key="2">
    <source>
        <dbReference type="EMBL" id="GBP53530.1"/>
    </source>
</evidence>
<feature type="region of interest" description="Disordered" evidence="1">
    <location>
        <begin position="1"/>
        <end position="28"/>
    </location>
</feature>
<reference evidence="2 3" key="1">
    <citation type="journal article" date="2019" name="Commun. Biol.">
        <title>The bagworm genome reveals a unique fibroin gene that provides high tensile strength.</title>
        <authorList>
            <person name="Kono N."/>
            <person name="Nakamura H."/>
            <person name="Ohtoshi R."/>
            <person name="Tomita M."/>
            <person name="Numata K."/>
            <person name="Arakawa K."/>
        </authorList>
    </citation>
    <scope>NUCLEOTIDE SEQUENCE [LARGE SCALE GENOMIC DNA]</scope>
</reference>
<dbReference type="Proteomes" id="UP000299102">
    <property type="component" value="Unassembled WGS sequence"/>
</dbReference>